<dbReference type="Pfam" id="PF10908">
    <property type="entry name" value="Tlde1_dom"/>
    <property type="match status" value="1"/>
</dbReference>
<dbReference type="EMBL" id="LXEQ01000001">
    <property type="protein sequence ID" value="OAT33525.1"/>
    <property type="molecule type" value="Genomic_DNA"/>
</dbReference>
<sequence length="122" mass="13341">MVWIYSQSTGELRHNGELVGTGYAGVYTNKNNPDRQQVKGMGPLPRGKYTIQPDNGRMGPLSLKLVPQSTNNMQGRAGFYIHGDKSRPGAILGFASEGCIVINRTARHSIARSGDNQLEVIR</sequence>
<dbReference type="RefSeq" id="WP_064540215.1">
    <property type="nucleotide sequence ID" value="NZ_LXEQ01000001.1"/>
</dbReference>
<feature type="region of interest" description="Disordered" evidence="1">
    <location>
        <begin position="36"/>
        <end position="57"/>
    </location>
</feature>
<dbReference type="InterPro" id="IPR021225">
    <property type="entry name" value="Tlde1_dom"/>
</dbReference>
<dbReference type="Proteomes" id="UP000078407">
    <property type="component" value="Unassembled WGS sequence"/>
</dbReference>
<comment type="caution">
    <text evidence="3">The sequence shown here is derived from an EMBL/GenBank/DDBJ whole genome shotgun (WGS) entry which is preliminary data.</text>
</comment>
<dbReference type="Gene3D" id="2.40.440.10">
    <property type="entry name" value="L,D-transpeptidase catalytic domain-like"/>
    <property type="match status" value="1"/>
</dbReference>
<feature type="domain" description="Tlde1" evidence="2">
    <location>
        <begin position="21"/>
        <end position="113"/>
    </location>
</feature>
<proteinExistence type="predicted"/>
<protein>
    <recommendedName>
        <fullName evidence="2">Tlde1 domain-containing protein</fullName>
    </recommendedName>
</protein>
<keyword evidence="4" id="KW-1185">Reference proteome</keyword>
<accession>A0ABX2WET0</accession>
<evidence type="ECO:0000256" key="1">
    <source>
        <dbReference type="SAM" id="MobiDB-lite"/>
    </source>
</evidence>
<gene>
    <name evidence="3" type="ORF">M976_00273</name>
</gene>
<reference evidence="3 4" key="1">
    <citation type="submission" date="2016-04" db="EMBL/GenBank/DDBJ databases">
        <title>ATOL: Assembling a taxonomically balanced genome-scale reconstruction of the evolutionary history of the Enterobacteriaceae.</title>
        <authorList>
            <person name="Plunkett G.III."/>
            <person name="Neeno-Eckwall E.C."/>
            <person name="Glasner J.D."/>
            <person name="Perna N.T."/>
        </authorList>
    </citation>
    <scope>NUCLEOTIDE SEQUENCE [LARGE SCALE GENOMIC DNA]</scope>
    <source>
        <strain evidence="3 4">ATCC 51602</strain>
    </source>
</reference>
<evidence type="ECO:0000313" key="4">
    <source>
        <dbReference type="Proteomes" id="UP000078407"/>
    </source>
</evidence>
<name>A0ABX2WET0_9ENTR</name>
<organism evidence="3 4">
    <name type="scientific">Buttiauxella ferragutiae ATCC 51602</name>
    <dbReference type="NCBI Taxonomy" id="1354252"/>
    <lineage>
        <taxon>Bacteria</taxon>
        <taxon>Pseudomonadati</taxon>
        <taxon>Pseudomonadota</taxon>
        <taxon>Gammaproteobacteria</taxon>
        <taxon>Enterobacterales</taxon>
        <taxon>Enterobacteriaceae</taxon>
        <taxon>Buttiauxella</taxon>
    </lineage>
</organism>
<dbReference type="InterPro" id="IPR038063">
    <property type="entry name" value="Transpep_catalytic_dom"/>
</dbReference>
<evidence type="ECO:0000259" key="2">
    <source>
        <dbReference type="Pfam" id="PF10908"/>
    </source>
</evidence>
<evidence type="ECO:0000313" key="3">
    <source>
        <dbReference type="EMBL" id="OAT33525.1"/>
    </source>
</evidence>